<accession>A0ABV6U5R8</accession>
<dbReference type="InterPro" id="IPR036908">
    <property type="entry name" value="RlpA-like_sf"/>
</dbReference>
<protein>
    <recommendedName>
        <fullName evidence="5">RlpA-like protein double-psi beta-barrel domain-containing protein</fullName>
    </recommendedName>
</protein>
<comment type="caution">
    <text evidence="3">The sequence shown here is derived from an EMBL/GenBank/DDBJ whole genome shotgun (WGS) entry which is preliminary data.</text>
</comment>
<dbReference type="Proteomes" id="UP001589870">
    <property type="component" value="Unassembled WGS sequence"/>
</dbReference>
<organism evidence="3 4">
    <name type="scientific">Sphaerimonospora cavernae</name>
    <dbReference type="NCBI Taxonomy" id="1740611"/>
    <lineage>
        <taxon>Bacteria</taxon>
        <taxon>Bacillati</taxon>
        <taxon>Actinomycetota</taxon>
        <taxon>Actinomycetes</taxon>
        <taxon>Streptosporangiales</taxon>
        <taxon>Streptosporangiaceae</taxon>
        <taxon>Sphaerimonospora</taxon>
    </lineage>
</organism>
<evidence type="ECO:0000256" key="1">
    <source>
        <dbReference type="ARBA" id="ARBA00022729"/>
    </source>
</evidence>
<reference evidence="3 4" key="1">
    <citation type="submission" date="2024-09" db="EMBL/GenBank/DDBJ databases">
        <authorList>
            <person name="Sun Q."/>
            <person name="Mori K."/>
        </authorList>
    </citation>
    <scope>NUCLEOTIDE SEQUENCE [LARGE SCALE GENOMIC DNA]</scope>
    <source>
        <strain evidence="3 4">TBRC 1851</strain>
    </source>
</reference>
<gene>
    <name evidence="3" type="ORF">ACFHYQ_15885</name>
</gene>
<evidence type="ECO:0000313" key="3">
    <source>
        <dbReference type="EMBL" id="MFC0863784.1"/>
    </source>
</evidence>
<keyword evidence="4" id="KW-1185">Reference proteome</keyword>
<sequence>MKRILAPAAIAVCLVACVLPGSAQAAPSPYGFSGNSVLTWYVTAGYGACGTQIDARTGLFAAVPATYWTAPEHSDDPLCKKAVRISYRGKTIKVPIGDLCSGCTADQLDLSRPAFAQFENPNYVTRITDATWRFASF</sequence>
<keyword evidence="1 2" id="KW-0732">Signal</keyword>
<dbReference type="Gene3D" id="2.40.40.10">
    <property type="entry name" value="RlpA-like domain"/>
    <property type="match status" value="1"/>
</dbReference>
<evidence type="ECO:0000256" key="2">
    <source>
        <dbReference type="SAM" id="SignalP"/>
    </source>
</evidence>
<evidence type="ECO:0000313" key="4">
    <source>
        <dbReference type="Proteomes" id="UP001589870"/>
    </source>
</evidence>
<dbReference type="SUPFAM" id="SSF50685">
    <property type="entry name" value="Barwin-like endoglucanases"/>
    <property type="match status" value="1"/>
</dbReference>
<dbReference type="EMBL" id="JBHMQT010000033">
    <property type="protein sequence ID" value="MFC0863784.1"/>
    <property type="molecule type" value="Genomic_DNA"/>
</dbReference>
<name>A0ABV6U5R8_9ACTN</name>
<feature type="signal peptide" evidence="2">
    <location>
        <begin position="1"/>
        <end position="25"/>
    </location>
</feature>
<dbReference type="PANTHER" id="PTHR31836:SF28">
    <property type="entry name" value="SRCR DOMAIN-CONTAINING PROTEIN-RELATED"/>
    <property type="match status" value="1"/>
</dbReference>
<dbReference type="RefSeq" id="WP_394301918.1">
    <property type="nucleotide sequence ID" value="NZ_JBHMQT010000033.1"/>
</dbReference>
<feature type="chain" id="PRO_5045848387" description="RlpA-like protein double-psi beta-barrel domain-containing protein" evidence="2">
    <location>
        <begin position="26"/>
        <end position="137"/>
    </location>
</feature>
<proteinExistence type="predicted"/>
<evidence type="ECO:0008006" key="5">
    <source>
        <dbReference type="Google" id="ProtNLM"/>
    </source>
</evidence>
<dbReference type="PANTHER" id="PTHR31836">
    <property type="match status" value="1"/>
</dbReference>
<dbReference type="InterPro" id="IPR051477">
    <property type="entry name" value="Expansin_CellWall"/>
</dbReference>